<dbReference type="GeneID" id="77344942"/>
<reference evidence="3 4" key="1">
    <citation type="submission" date="2019-09" db="EMBL/GenBank/DDBJ databases">
        <title>Draft genome sequences of 48 bacterial type strains from the CCUG.</title>
        <authorList>
            <person name="Tunovic T."/>
            <person name="Pineiro-Iglesias B."/>
            <person name="Unosson C."/>
            <person name="Inganas E."/>
            <person name="Ohlen M."/>
            <person name="Cardew S."/>
            <person name="Jensie-Markopoulos S."/>
            <person name="Salva-Serra F."/>
            <person name="Jaen-Luchoro D."/>
            <person name="Karlsson R."/>
            <person name="Svensson-Stadler L."/>
            <person name="Chun J."/>
            <person name="Moore E."/>
        </authorList>
    </citation>
    <scope>NUCLEOTIDE SEQUENCE [LARGE SCALE GENOMIC DNA]</scope>
    <source>
        <strain evidence="3 4">CCUG 48643</strain>
    </source>
</reference>
<organism evidence="3 4">
    <name type="scientific">Vibrio chagasii</name>
    <dbReference type="NCBI Taxonomy" id="170679"/>
    <lineage>
        <taxon>Bacteria</taxon>
        <taxon>Pseudomonadati</taxon>
        <taxon>Pseudomonadota</taxon>
        <taxon>Gammaproteobacteria</taxon>
        <taxon>Vibrionales</taxon>
        <taxon>Vibrionaceae</taxon>
        <taxon>Vibrio</taxon>
    </lineage>
</organism>
<gene>
    <name evidence="3" type="ORF">F7Q91_15775</name>
</gene>
<dbReference type="SMART" id="SM00271">
    <property type="entry name" value="DnaJ"/>
    <property type="match status" value="1"/>
</dbReference>
<protein>
    <submittedName>
        <fullName evidence="3">DnaJ domain-containing protein</fullName>
    </submittedName>
</protein>
<evidence type="ECO:0000256" key="1">
    <source>
        <dbReference type="ARBA" id="ARBA00023186"/>
    </source>
</evidence>
<evidence type="ECO:0000313" key="3">
    <source>
        <dbReference type="EMBL" id="KAB0478830.1"/>
    </source>
</evidence>
<dbReference type="SUPFAM" id="SSF46565">
    <property type="entry name" value="Chaperone J-domain"/>
    <property type="match status" value="1"/>
</dbReference>
<name>A0A7V7TG50_9VIBR</name>
<dbReference type="RefSeq" id="WP_137408147.1">
    <property type="nucleotide sequence ID" value="NZ_AP025469.1"/>
</dbReference>
<dbReference type="EMBL" id="VZPX01000034">
    <property type="protein sequence ID" value="KAB0478830.1"/>
    <property type="molecule type" value="Genomic_DNA"/>
</dbReference>
<accession>A0A7V7TG50</accession>
<dbReference type="CDD" id="cd06257">
    <property type="entry name" value="DnaJ"/>
    <property type="match status" value="1"/>
</dbReference>
<dbReference type="InterPro" id="IPR001623">
    <property type="entry name" value="DnaJ_domain"/>
</dbReference>
<evidence type="ECO:0000259" key="2">
    <source>
        <dbReference type="PROSITE" id="PS50076"/>
    </source>
</evidence>
<keyword evidence="1" id="KW-0143">Chaperone</keyword>
<evidence type="ECO:0000313" key="4">
    <source>
        <dbReference type="Proteomes" id="UP000423756"/>
    </source>
</evidence>
<dbReference type="InterPro" id="IPR036869">
    <property type="entry name" value="J_dom_sf"/>
</dbReference>
<dbReference type="Pfam" id="PF00226">
    <property type="entry name" value="DnaJ"/>
    <property type="match status" value="1"/>
</dbReference>
<comment type="caution">
    <text evidence="3">The sequence shown here is derived from an EMBL/GenBank/DDBJ whole genome shotgun (WGS) entry which is preliminary data.</text>
</comment>
<sequence length="167" mass="19325">MNINDALSILKLNKENETYSRNEIKKAFRKLINQYHPDKEGGDVHFSQLLNQAWESLKKFDEVTFTGEVDSQSENLSEILKKAIDQIKNLDGLIIEICGTWIWVTGETKRHKEKLKDSKFFYSKNKTAWYFKTGTSKRIGSSKSLDDIRESHGSQIVRRGQKNRIAA</sequence>
<dbReference type="PROSITE" id="PS50076">
    <property type="entry name" value="DNAJ_2"/>
    <property type="match status" value="1"/>
</dbReference>
<proteinExistence type="predicted"/>
<dbReference type="AlphaFoldDB" id="A0A7V7TG50"/>
<dbReference type="Gene3D" id="1.10.287.110">
    <property type="entry name" value="DnaJ domain"/>
    <property type="match status" value="1"/>
</dbReference>
<feature type="domain" description="J" evidence="2">
    <location>
        <begin position="5"/>
        <end position="88"/>
    </location>
</feature>
<dbReference type="Proteomes" id="UP000423756">
    <property type="component" value="Unassembled WGS sequence"/>
</dbReference>